<evidence type="ECO:0000313" key="3">
    <source>
        <dbReference type="Proteomes" id="UP001158576"/>
    </source>
</evidence>
<accession>A0ABN7T7V6</accession>
<keyword evidence="3" id="KW-1185">Reference proteome</keyword>
<reference evidence="2 3" key="1">
    <citation type="submission" date="2021-04" db="EMBL/GenBank/DDBJ databases">
        <authorList>
            <person name="Bliznina A."/>
        </authorList>
    </citation>
    <scope>NUCLEOTIDE SEQUENCE [LARGE SCALE GENOMIC DNA]</scope>
</reference>
<evidence type="ECO:0000256" key="1">
    <source>
        <dbReference type="SAM" id="Phobius"/>
    </source>
</evidence>
<gene>
    <name evidence="2" type="ORF">OKIOD_LOCUS16758</name>
</gene>
<protein>
    <submittedName>
        <fullName evidence="2">Oidioi.mRNA.OKI2018_I69.chr2.g7993.t1.cds</fullName>
    </submittedName>
</protein>
<evidence type="ECO:0000313" key="2">
    <source>
        <dbReference type="EMBL" id="CAG5113903.1"/>
    </source>
</evidence>
<name>A0ABN7T7V6_OIKDI</name>
<keyword evidence="1" id="KW-0812">Transmembrane</keyword>
<keyword evidence="1" id="KW-1133">Transmembrane helix</keyword>
<feature type="transmembrane region" description="Helical" evidence="1">
    <location>
        <begin position="79"/>
        <end position="98"/>
    </location>
</feature>
<feature type="transmembrane region" description="Helical" evidence="1">
    <location>
        <begin position="118"/>
        <end position="141"/>
    </location>
</feature>
<proteinExistence type="predicted"/>
<dbReference type="Proteomes" id="UP001158576">
    <property type="component" value="Chromosome 2"/>
</dbReference>
<keyword evidence="1" id="KW-0472">Membrane</keyword>
<dbReference type="EMBL" id="OU015567">
    <property type="protein sequence ID" value="CAG5113903.1"/>
    <property type="molecule type" value="Genomic_DNA"/>
</dbReference>
<organism evidence="2 3">
    <name type="scientific">Oikopleura dioica</name>
    <name type="common">Tunicate</name>
    <dbReference type="NCBI Taxonomy" id="34765"/>
    <lineage>
        <taxon>Eukaryota</taxon>
        <taxon>Metazoa</taxon>
        <taxon>Chordata</taxon>
        <taxon>Tunicata</taxon>
        <taxon>Appendicularia</taxon>
        <taxon>Copelata</taxon>
        <taxon>Oikopleuridae</taxon>
        <taxon>Oikopleura</taxon>
    </lineage>
</organism>
<sequence length="237" mass="27592">MNDILATVWSRIAPLPEDKKVRLFERIKNSAIELPVDEKLKLLPSVQNPKHLNSEQYLIPASYEEWEKNRTFLSASVKIFGAGFFVTALATSVFKRYIQKSLNYSQQVKFKGGFNTTLFSATMICSWPIIFTQAGVVNYLVNREFVDASFPSFVMRELGKDNFWNFEITKKDQEDYFKEHPEELDDRILKLFENDGKIYHIHDFVGKDMKSLEFIVKSPLLCELISNHTEEFILAKK</sequence>